<dbReference type="EMBL" id="JAZHXJ010002217">
    <property type="protein sequence ID" value="KAL1840350.1"/>
    <property type="molecule type" value="Genomic_DNA"/>
</dbReference>
<comment type="caution">
    <text evidence="2">The sequence shown here is derived from an EMBL/GenBank/DDBJ whole genome shotgun (WGS) entry which is preliminary data.</text>
</comment>
<reference evidence="2 3" key="1">
    <citation type="journal article" date="2024" name="Commun. Biol.">
        <title>Comparative genomic analysis of thermophilic fungi reveals convergent evolutionary adaptations and gene losses.</title>
        <authorList>
            <person name="Steindorff A.S."/>
            <person name="Aguilar-Pontes M.V."/>
            <person name="Robinson A.J."/>
            <person name="Andreopoulos B."/>
            <person name="LaButti K."/>
            <person name="Kuo A."/>
            <person name="Mondo S."/>
            <person name="Riley R."/>
            <person name="Otillar R."/>
            <person name="Haridas S."/>
            <person name="Lipzen A."/>
            <person name="Grimwood J."/>
            <person name="Schmutz J."/>
            <person name="Clum A."/>
            <person name="Reid I.D."/>
            <person name="Moisan M.C."/>
            <person name="Butler G."/>
            <person name="Nguyen T.T.M."/>
            <person name="Dewar K."/>
            <person name="Conant G."/>
            <person name="Drula E."/>
            <person name="Henrissat B."/>
            <person name="Hansel C."/>
            <person name="Singer S."/>
            <person name="Hutchinson M.I."/>
            <person name="de Vries R.P."/>
            <person name="Natvig D.O."/>
            <person name="Powell A.J."/>
            <person name="Tsang A."/>
            <person name="Grigoriev I.V."/>
        </authorList>
    </citation>
    <scope>NUCLEOTIDE SEQUENCE [LARGE SCALE GENOMIC DNA]</scope>
    <source>
        <strain evidence="2 3">ATCC 24622</strain>
    </source>
</reference>
<evidence type="ECO:0000256" key="1">
    <source>
        <dbReference type="SAM" id="MobiDB-lite"/>
    </source>
</evidence>
<organism evidence="2 3">
    <name type="scientific">Phialemonium thermophilum</name>
    <dbReference type="NCBI Taxonomy" id="223376"/>
    <lineage>
        <taxon>Eukaryota</taxon>
        <taxon>Fungi</taxon>
        <taxon>Dikarya</taxon>
        <taxon>Ascomycota</taxon>
        <taxon>Pezizomycotina</taxon>
        <taxon>Sordariomycetes</taxon>
        <taxon>Sordariomycetidae</taxon>
        <taxon>Cephalothecales</taxon>
        <taxon>Cephalothecaceae</taxon>
        <taxon>Phialemonium</taxon>
    </lineage>
</organism>
<name>A0ABR3VEV9_9PEZI</name>
<dbReference type="Proteomes" id="UP001586593">
    <property type="component" value="Unassembled WGS sequence"/>
</dbReference>
<evidence type="ECO:0000313" key="2">
    <source>
        <dbReference type="EMBL" id="KAL1840350.1"/>
    </source>
</evidence>
<accession>A0ABR3VEV9</accession>
<gene>
    <name evidence="2" type="ORF">VTK73DRAFT_3782</name>
</gene>
<keyword evidence="3" id="KW-1185">Reference proteome</keyword>
<proteinExistence type="predicted"/>
<evidence type="ECO:0000313" key="3">
    <source>
        <dbReference type="Proteomes" id="UP001586593"/>
    </source>
</evidence>
<protein>
    <submittedName>
        <fullName evidence="2">Uncharacterized protein</fullName>
    </submittedName>
</protein>
<feature type="region of interest" description="Disordered" evidence="1">
    <location>
        <begin position="183"/>
        <end position="203"/>
    </location>
</feature>
<sequence>MSLAERACRELYERRAWLSPCAGGEVLFLAPGRVPDRARPVGSPMLHSVVLPLWPSLCILSLHAGRSQGSLPRDFGQPGGDPVPFPGWCATAPATQNDVDPGLYPPSTVMEPSSLQRARTPIRNGQPAQRANRDWHRRHDQGPAWMSTPTKTRFCASWPRTRRCPSTRPFLLAQLLISSPQLDLAPPVAGPRGAHRKGRPVPGLSAAWRARDGAMARWKDSRCLGR</sequence>
<feature type="region of interest" description="Disordered" evidence="1">
    <location>
        <begin position="115"/>
        <end position="148"/>
    </location>
</feature>